<evidence type="ECO:0000256" key="1">
    <source>
        <dbReference type="SAM" id="Phobius"/>
    </source>
</evidence>
<gene>
    <name evidence="2" type="ORF">CCY01nite_42670</name>
</gene>
<dbReference type="EMBL" id="BKAU01000005">
    <property type="protein sequence ID" value="GEP98007.1"/>
    <property type="molecule type" value="Genomic_DNA"/>
</dbReference>
<keyword evidence="1" id="KW-1133">Transmembrane helix</keyword>
<reference evidence="2 3" key="1">
    <citation type="submission" date="2019-07" db="EMBL/GenBank/DDBJ databases">
        <title>Whole genome shotgun sequence of Chitinophaga cymbidii NBRC 109752.</title>
        <authorList>
            <person name="Hosoyama A."/>
            <person name="Uohara A."/>
            <person name="Ohji S."/>
            <person name="Ichikawa N."/>
        </authorList>
    </citation>
    <scope>NUCLEOTIDE SEQUENCE [LARGE SCALE GENOMIC DNA]</scope>
    <source>
        <strain evidence="2 3">NBRC 109752</strain>
    </source>
</reference>
<dbReference type="AlphaFoldDB" id="A0A512RQP9"/>
<name>A0A512RQP9_9BACT</name>
<dbReference type="PANTHER" id="PTHR36974">
    <property type="entry name" value="MEMBRANE PROTEIN-RELATED"/>
    <property type="match status" value="1"/>
</dbReference>
<feature type="transmembrane region" description="Helical" evidence="1">
    <location>
        <begin position="29"/>
        <end position="48"/>
    </location>
</feature>
<dbReference type="Proteomes" id="UP000321436">
    <property type="component" value="Unassembled WGS sequence"/>
</dbReference>
<keyword evidence="3" id="KW-1185">Reference proteome</keyword>
<dbReference type="RefSeq" id="WP_146866131.1">
    <property type="nucleotide sequence ID" value="NZ_BKAU01000005.1"/>
</dbReference>
<accession>A0A512RQP9</accession>
<evidence type="ECO:0000313" key="2">
    <source>
        <dbReference type="EMBL" id="GEP98007.1"/>
    </source>
</evidence>
<proteinExistence type="predicted"/>
<feature type="transmembrane region" description="Helical" evidence="1">
    <location>
        <begin position="128"/>
        <end position="146"/>
    </location>
</feature>
<feature type="transmembrane region" description="Helical" evidence="1">
    <location>
        <begin position="89"/>
        <end position="108"/>
    </location>
</feature>
<protein>
    <submittedName>
        <fullName evidence="2">Membrane protein</fullName>
    </submittedName>
</protein>
<feature type="transmembrane region" description="Helical" evidence="1">
    <location>
        <begin position="60"/>
        <end position="83"/>
    </location>
</feature>
<keyword evidence="1" id="KW-0472">Membrane</keyword>
<keyword evidence="1" id="KW-0812">Transmembrane</keyword>
<sequence length="150" mass="16886">MVEIVLLVAFAAALLIIRATTRRWNFALSGRIAMCAMLCFTALGHVMFPQGMAMMIPPFIPFKVELVYLTGLLEVAGGIGLLIPKFRKLSAILLIIFFVLITPANIYAAIHHIDLQKASYDGPGPAYLWFRLPLQLFFIAWVWYFGLRKP</sequence>
<evidence type="ECO:0000313" key="3">
    <source>
        <dbReference type="Proteomes" id="UP000321436"/>
    </source>
</evidence>
<dbReference type="OrthoDB" id="673526at2"/>
<comment type="caution">
    <text evidence="2">The sequence shown here is derived from an EMBL/GenBank/DDBJ whole genome shotgun (WGS) entry which is preliminary data.</text>
</comment>
<dbReference type="PANTHER" id="PTHR36974:SF1">
    <property type="entry name" value="DOXX FAMILY MEMBRANE PROTEIN"/>
    <property type="match status" value="1"/>
</dbReference>
<organism evidence="2 3">
    <name type="scientific">Chitinophaga cymbidii</name>
    <dbReference type="NCBI Taxonomy" id="1096750"/>
    <lineage>
        <taxon>Bacteria</taxon>
        <taxon>Pseudomonadati</taxon>
        <taxon>Bacteroidota</taxon>
        <taxon>Chitinophagia</taxon>
        <taxon>Chitinophagales</taxon>
        <taxon>Chitinophagaceae</taxon>
        <taxon>Chitinophaga</taxon>
    </lineage>
</organism>